<dbReference type="EMBL" id="PEWA01000020">
    <property type="protein sequence ID" value="PIU73558.1"/>
    <property type="molecule type" value="Genomic_DNA"/>
</dbReference>
<dbReference type="Pfam" id="PF00825">
    <property type="entry name" value="Ribonuclease_P"/>
    <property type="match status" value="1"/>
</dbReference>
<dbReference type="InterPro" id="IPR020568">
    <property type="entry name" value="Ribosomal_Su5_D2-typ_SF"/>
</dbReference>
<sequence length="90" mass="10508">MLVLKKEISEVITGGKKIEGDDWWARFKEGSPALVVMISKKIVKLATRRNRIRRKIKESLRILLKEKNIRLVVYVRRDSEKIGDEIASFL</sequence>
<dbReference type="Proteomes" id="UP000231407">
    <property type="component" value="Unassembled WGS sequence"/>
</dbReference>
<accession>A0A2M7ASG6</accession>
<keyword evidence="6" id="KW-0694">RNA-binding</keyword>
<dbReference type="InterPro" id="IPR000100">
    <property type="entry name" value="RNase_P"/>
</dbReference>
<dbReference type="AlphaFoldDB" id="A0A2M7ASG6"/>
<organism evidence="7 8">
    <name type="scientific">Candidatus Shapirobacteria bacterium CG06_land_8_20_14_3_00_40_12</name>
    <dbReference type="NCBI Taxonomy" id="1974881"/>
    <lineage>
        <taxon>Bacteria</taxon>
        <taxon>Candidatus Shapironibacteriota</taxon>
    </lineage>
</organism>
<evidence type="ECO:0000256" key="3">
    <source>
        <dbReference type="ARBA" id="ARBA00022722"/>
    </source>
</evidence>
<reference evidence="8" key="1">
    <citation type="submission" date="2017-09" db="EMBL/GenBank/DDBJ databases">
        <title>Depth-based differentiation of microbial function through sediment-hosted aquifers and enrichment of novel symbionts in the deep terrestrial subsurface.</title>
        <authorList>
            <person name="Probst A.J."/>
            <person name="Ladd B."/>
            <person name="Jarett J.K."/>
            <person name="Geller-Mcgrath D.E."/>
            <person name="Sieber C.M.K."/>
            <person name="Emerson J.B."/>
            <person name="Anantharaman K."/>
            <person name="Thomas B.C."/>
            <person name="Malmstrom R."/>
            <person name="Stieglmeier M."/>
            <person name="Klingl A."/>
            <person name="Woyke T."/>
            <person name="Ryan C.M."/>
            <person name="Banfield J.F."/>
        </authorList>
    </citation>
    <scope>NUCLEOTIDE SEQUENCE [LARGE SCALE GENOMIC DNA]</scope>
</reference>
<keyword evidence="3" id="KW-0540">Nuclease</keyword>
<keyword evidence="4" id="KW-0255">Endonuclease</keyword>
<dbReference type="GO" id="GO:0000049">
    <property type="term" value="F:tRNA binding"/>
    <property type="evidence" value="ECO:0007669"/>
    <property type="project" value="InterPro"/>
</dbReference>
<name>A0A2M7ASG6_9BACT</name>
<evidence type="ECO:0000313" key="8">
    <source>
        <dbReference type="Proteomes" id="UP000231407"/>
    </source>
</evidence>
<dbReference type="GO" id="GO:0008033">
    <property type="term" value="P:tRNA processing"/>
    <property type="evidence" value="ECO:0007669"/>
    <property type="project" value="UniProtKB-KW"/>
</dbReference>
<evidence type="ECO:0000313" key="7">
    <source>
        <dbReference type="EMBL" id="PIU73558.1"/>
    </source>
</evidence>
<protein>
    <submittedName>
        <fullName evidence="7">Uncharacterized protein</fullName>
    </submittedName>
</protein>
<keyword evidence="2" id="KW-0819">tRNA processing</keyword>
<evidence type="ECO:0000256" key="4">
    <source>
        <dbReference type="ARBA" id="ARBA00022759"/>
    </source>
</evidence>
<evidence type="ECO:0000256" key="5">
    <source>
        <dbReference type="ARBA" id="ARBA00022801"/>
    </source>
</evidence>
<dbReference type="InterPro" id="IPR014721">
    <property type="entry name" value="Ribsml_uS5_D2-typ_fold_subgr"/>
</dbReference>
<dbReference type="InterPro" id="IPR020539">
    <property type="entry name" value="RNase_P_CS"/>
</dbReference>
<dbReference type="GO" id="GO:0004526">
    <property type="term" value="F:ribonuclease P activity"/>
    <property type="evidence" value="ECO:0007669"/>
    <property type="project" value="InterPro"/>
</dbReference>
<dbReference type="SUPFAM" id="SSF54211">
    <property type="entry name" value="Ribosomal protein S5 domain 2-like"/>
    <property type="match status" value="1"/>
</dbReference>
<gene>
    <name evidence="7" type="ORF">COS78_01710</name>
</gene>
<proteinExistence type="predicted"/>
<comment type="function">
    <text evidence="1">RNaseP catalyzes the removal of the 5'-leader sequence from pre-tRNA to produce the mature 5'-terminus. It can also cleave other RNA substrates such as 4.5S RNA. The protein component plays an auxiliary but essential role in vivo by binding to the 5'-leader sequence and broadening the substrate specificity of the ribozyme.</text>
</comment>
<evidence type="ECO:0000256" key="1">
    <source>
        <dbReference type="ARBA" id="ARBA00002663"/>
    </source>
</evidence>
<comment type="caution">
    <text evidence="7">The sequence shown here is derived from an EMBL/GenBank/DDBJ whole genome shotgun (WGS) entry which is preliminary data.</text>
</comment>
<dbReference type="Gene3D" id="3.30.230.10">
    <property type="match status" value="1"/>
</dbReference>
<evidence type="ECO:0000256" key="6">
    <source>
        <dbReference type="ARBA" id="ARBA00022884"/>
    </source>
</evidence>
<dbReference type="PROSITE" id="PS00648">
    <property type="entry name" value="RIBONUCLEASE_P"/>
    <property type="match status" value="1"/>
</dbReference>
<evidence type="ECO:0000256" key="2">
    <source>
        <dbReference type="ARBA" id="ARBA00022694"/>
    </source>
</evidence>
<keyword evidence="5" id="KW-0378">Hydrolase</keyword>